<dbReference type="Proteomes" id="UP000824225">
    <property type="component" value="Unassembled WGS sequence"/>
</dbReference>
<reference evidence="17" key="2">
    <citation type="submission" date="2021-04" db="EMBL/GenBank/DDBJ databases">
        <authorList>
            <person name="Gilroy R."/>
        </authorList>
    </citation>
    <scope>NUCLEOTIDE SEQUENCE</scope>
    <source>
        <strain evidence="17">CHK186-16707</strain>
    </source>
</reference>
<feature type="region of interest" description="Disordered" evidence="15">
    <location>
        <begin position="920"/>
        <end position="944"/>
    </location>
</feature>
<dbReference type="GO" id="GO:0004355">
    <property type="term" value="F:glutamate synthase (NADPH) activity"/>
    <property type="evidence" value="ECO:0007669"/>
    <property type="project" value="UniProtKB-EC"/>
</dbReference>
<evidence type="ECO:0000313" key="17">
    <source>
        <dbReference type="EMBL" id="HJA08809.1"/>
    </source>
</evidence>
<keyword evidence="13" id="KW-0003">3Fe-4S</keyword>
<dbReference type="PANTHER" id="PTHR11938">
    <property type="entry name" value="FAD NADPH DEHYDROGENASE/OXIDOREDUCTASE"/>
    <property type="match status" value="1"/>
</dbReference>
<dbReference type="NCBIfam" id="NF008730">
    <property type="entry name" value="PRK11750.1"/>
    <property type="match status" value="1"/>
</dbReference>
<evidence type="ECO:0000256" key="11">
    <source>
        <dbReference type="ARBA" id="ARBA00023014"/>
    </source>
</evidence>
<dbReference type="CDD" id="cd00982">
    <property type="entry name" value="gltB_C"/>
    <property type="match status" value="1"/>
</dbReference>
<evidence type="ECO:0000256" key="7">
    <source>
        <dbReference type="ARBA" id="ARBA00022723"/>
    </source>
</evidence>
<dbReference type="SUPFAM" id="SSF56235">
    <property type="entry name" value="N-terminal nucleophile aminohydrolases (Ntn hydrolases)"/>
    <property type="match status" value="1"/>
</dbReference>
<dbReference type="SUPFAM" id="SSF51395">
    <property type="entry name" value="FMN-linked oxidoreductases"/>
    <property type="match status" value="1"/>
</dbReference>
<evidence type="ECO:0000256" key="4">
    <source>
        <dbReference type="ARBA" id="ARBA00022605"/>
    </source>
</evidence>
<dbReference type="InterPro" id="IPR013785">
    <property type="entry name" value="Aldolase_TIM"/>
</dbReference>
<dbReference type="Pfam" id="PF00310">
    <property type="entry name" value="GATase_2"/>
    <property type="match status" value="1"/>
</dbReference>
<accession>A0A9D2HE39</accession>
<dbReference type="Gene3D" id="3.20.20.70">
    <property type="entry name" value="Aldolase class I"/>
    <property type="match status" value="2"/>
</dbReference>
<dbReference type="InterPro" id="IPR006982">
    <property type="entry name" value="Glu_synth_centr_N"/>
</dbReference>
<dbReference type="GO" id="GO:0019676">
    <property type="term" value="P:ammonia assimilation cycle"/>
    <property type="evidence" value="ECO:0007669"/>
    <property type="project" value="TreeGrafter"/>
</dbReference>
<evidence type="ECO:0000256" key="2">
    <source>
        <dbReference type="ARBA" id="ARBA00001927"/>
    </source>
</evidence>
<feature type="domain" description="Glutamine amidotransferase type-2" evidence="16">
    <location>
        <begin position="19"/>
        <end position="423"/>
    </location>
</feature>
<dbReference type="PROSITE" id="PS51278">
    <property type="entry name" value="GATASE_TYPE_2"/>
    <property type="match status" value="1"/>
</dbReference>
<evidence type="ECO:0000256" key="8">
    <source>
        <dbReference type="ARBA" id="ARBA00022962"/>
    </source>
</evidence>
<feature type="compositionally biased region" description="Basic and acidic residues" evidence="15">
    <location>
        <begin position="930"/>
        <end position="944"/>
    </location>
</feature>
<evidence type="ECO:0000259" key="16">
    <source>
        <dbReference type="PROSITE" id="PS51278"/>
    </source>
</evidence>
<dbReference type="InterPro" id="IPR002932">
    <property type="entry name" value="Glu_synthdom"/>
</dbReference>
<evidence type="ECO:0000256" key="1">
    <source>
        <dbReference type="ARBA" id="ARBA00001917"/>
    </source>
</evidence>
<evidence type="ECO:0000256" key="10">
    <source>
        <dbReference type="ARBA" id="ARBA00023004"/>
    </source>
</evidence>
<dbReference type="Pfam" id="PF04898">
    <property type="entry name" value="Glu_syn_central"/>
    <property type="match status" value="1"/>
</dbReference>
<dbReference type="CDD" id="cd00713">
    <property type="entry name" value="GltS"/>
    <property type="match status" value="1"/>
</dbReference>
<dbReference type="GO" id="GO:0046872">
    <property type="term" value="F:metal ion binding"/>
    <property type="evidence" value="ECO:0007669"/>
    <property type="project" value="UniProtKB-KW"/>
</dbReference>
<dbReference type="GO" id="GO:0051538">
    <property type="term" value="F:3 iron, 4 sulfur cluster binding"/>
    <property type="evidence" value="ECO:0007669"/>
    <property type="project" value="UniProtKB-KW"/>
</dbReference>
<comment type="cofactor">
    <cofactor evidence="1">
        <name>FMN</name>
        <dbReference type="ChEBI" id="CHEBI:58210"/>
    </cofactor>
</comment>
<evidence type="ECO:0000256" key="12">
    <source>
        <dbReference type="ARBA" id="ARBA00023164"/>
    </source>
</evidence>
<evidence type="ECO:0000256" key="13">
    <source>
        <dbReference type="ARBA" id="ARBA00023291"/>
    </source>
</evidence>
<organism evidence="17 18">
    <name type="scientific">Candidatus Mailhella merdigallinarum</name>
    <dbReference type="NCBI Taxonomy" id="2838658"/>
    <lineage>
        <taxon>Bacteria</taxon>
        <taxon>Pseudomonadati</taxon>
        <taxon>Thermodesulfobacteriota</taxon>
        <taxon>Desulfovibrionia</taxon>
        <taxon>Desulfovibrionales</taxon>
        <taxon>Desulfovibrionaceae</taxon>
        <taxon>Mailhella</taxon>
    </lineage>
</organism>
<evidence type="ECO:0000313" key="18">
    <source>
        <dbReference type="Proteomes" id="UP000824225"/>
    </source>
</evidence>
<keyword evidence="10" id="KW-0408">Iron</keyword>
<dbReference type="Pfam" id="PF01493">
    <property type="entry name" value="GXGXG"/>
    <property type="match status" value="1"/>
</dbReference>
<evidence type="ECO:0000256" key="3">
    <source>
        <dbReference type="ARBA" id="ARBA00009716"/>
    </source>
</evidence>
<keyword evidence="9 17" id="KW-0560">Oxidoreductase</keyword>
<comment type="similarity">
    <text evidence="3">Belongs to the glutamate synthase family.</text>
</comment>
<dbReference type="PANTHER" id="PTHR11938:SF133">
    <property type="entry name" value="GLUTAMATE SYNTHASE (NADH)"/>
    <property type="match status" value="1"/>
</dbReference>
<keyword evidence="6" id="KW-0288">FMN</keyword>
<gene>
    <name evidence="17" type="primary">gltB</name>
    <name evidence="17" type="ORF">H9962_06445</name>
</gene>
<dbReference type="GO" id="GO:0006537">
    <property type="term" value="P:glutamate biosynthetic process"/>
    <property type="evidence" value="ECO:0007669"/>
    <property type="project" value="UniProtKB-KW"/>
</dbReference>
<keyword evidence="11" id="KW-0411">Iron-sulfur</keyword>
<keyword evidence="7" id="KW-0479">Metal-binding</keyword>
<keyword evidence="12" id="KW-0314">Glutamate biosynthesis</keyword>
<reference evidence="17" key="1">
    <citation type="journal article" date="2021" name="PeerJ">
        <title>Extensive microbial diversity within the chicken gut microbiome revealed by metagenomics and culture.</title>
        <authorList>
            <person name="Gilroy R."/>
            <person name="Ravi A."/>
            <person name="Getino M."/>
            <person name="Pursley I."/>
            <person name="Horton D.L."/>
            <person name="Alikhan N.F."/>
            <person name="Baker D."/>
            <person name="Gharbi K."/>
            <person name="Hall N."/>
            <person name="Watson M."/>
            <person name="Adriaenssens E.M."/>
            <person name="Foster-Nyarko E."/>
            <person name="Jarju S."/>
            <person name="Secka A."/>
            <person name="Antonio M."/>
            <person name="Oren A."/>
            <person name="Chaudhuri R.R."/>
            <person name="La Ragione R."/>
            <person name="Hildebrand F."/>
            <person name="Pallen M.J."/>
        </authorList>
    </citation>
    <scope>NUCLEOTIDE SEQUENCE</scope>
    <source>
        <strain evidence="17">CHK186-16707</strain>
    </source>
</reference>
<dbReference type="CDD" id="cd02808">
    <property type="entry name" value="GltS_FMN"/>
    <property type="match status" value="1"/>
</dbReference>
<dbReference type="InterPro" id="IPR002489">
    <property type="entry name" value="Glu_synth_asu_C"/>
</dbReference>
<comment type="pathway">
    <text evidence="14">Amino-acid biosynthesis.</text>
</comment>
<dbReference type="Gene3D" id="3.60.20.10">
    <property type="entry name" value="Glutamine Phosphoribosylpyrophosphate, subunit 1, domain 1"/>
    <property type="match status" value="1"/>
</dbReference>
<comment type="cofactor">
    <cofactor evidence="2">
        <name>[3Fe-4S] cluster</name>
        <dbReference type="ChEBI" id="CHEBI:21137"/>
    </cofactor>
</comment>
<dbReference type="EMBL" id="DXAN01000022">
    <property type="protein sequence ID" value="HJA08809.1"/>
    <property type="molecule type" value="Genomic_DNA"/>
</dbReference>
<evidence type="ECO:0000256" key="5">
    <source>
        <dbReference type="ARBA" id="ARBA00022630"/>
    </source>
</evidence>
<proteinExistence type="inferred from homology"/>
<comment type="caution">
    <text evidence="17">The sequence shown here is derived from an EMBL/GenBank/DDBJ whole genome shotgun (WGS) entry which is preliminary data.</text>
</comment>
<sequence length="1531" mass="164411">MTTRQPTDITHPNREHDACGVGFVARLDGRPAHRIIEDALSAMTSLAHRGGLASGRGEGDGAGLLLPLPLDFLSRFWTLPPVFGFGQLFLPRDAAAGKRAMALVEESLAAQGLELADGRDVPVRPDALGPHARSQMPRMAQVLVLPRAGTSGTFRDASALPAVVSPLAEPGEELERRLYLARKGMERAARKLPELEDFYVASLSSRSVVYKAMLTGAKLADFYPDLADPHFSAPFAVFHERFSTNTMPRWRLAQPFRMLAHNGEINTLQSNLTHMKIREAALSSPLFGDPDGVRPVIEEDGSDSSALDNVLELLTRGGRPLPHSLMMLLPEPFGRAFVMGDNKRAFYDWHAAMMEAWDGPSALVFTDGFRRVGAMLDRNALRPGRYSLSREGLLVFASESGVSLAREEADSVPGAQRRQLGARRMFMADLVQHRLLTDAELKGQVVREHPYRRWQVRTSLGTADLFPAEPDGAHAAACGDLPRPCVRQRARRDMDALRHMALKGQEPVLSTGSDEALAALDDAPRPFFDYFRQRFAQVTNPPIDPLREELSMSLMSYVGPEGNLLAREPEALFRLRLPHPFLQREDMRRLRLARHDKLRPVRLDAVWRLPARSSDAGEALRDGLEALFRAAGEALDQGATLLILSDAGSGGDNLLPIPSLLAASALHNHLIRARKRHLCGLISENGDAWEPMHMAQLITCGADAVCPWGALDDAEKLGAEGGLSAEEARSAYITALRKGLLKAMARLGISTLRSFRGGHFFECVGLNKEFAGSFFADMPVRLGSALPGMGLGLNEFAAEAAALHAMEQEGRAPSETRFWNRESVTLLQRAVGFSRSGSAEDASADPAAFAKFAALADAASPAFTPRSCLRLIESEHPLPLKRVESAETIMTRFVGAAMSLGAISAEAHICVARACNAVGARSNSGEGGEDETRGADEAGGDSRSRIRQVASGRFGVTLDYLVNADEIQIKIAQGAKPGEGGQLPAAKVTEEVARLRRTMPGVTLVSPPPHHDIYSIEDLAQLIHDLRRVNPSSRISVKLASESGVGTVAVGVAKAGADGILISGHDGGTGAAPLSAIRHCGSAWEFGLAEAHRALVAGGLRDRIRLQADGGLRSGRDIVIAAILGADEFGFGTALLVSCGCVMCRRCHEGRCPAGIATQDEKLRRRFAGRPAHVENFLRLVAEDARRHLAALGLPDLEAARDRLDLLKPAPAAGKRALLDWTELLDAPLPAAPEERGNDRAFAPTPLEQAMLDAGWDALEGGPSRRVFSAGIRNSDRAVGALLSGELARRHGIRRLKDAAADGPFFRALLRGSAGQSLGAFLAPGVEITVEGDANDYAGKGLCGGRLIIRPADPDAPSGLEPGQAITGNVALYGATGGEAYFRGRAGERLAVRNSGALCVAEGAGDHACEYMTGGVVVVLGSCGYNFAAGMSGGVAFVYDRDERFQNRCNTDSVDLESVWTEADKQLLRGLLENHVRHTGSPRAEALLANWDAELPLFVKVMPLEARAALARRHASQRHGGDVAPATEDVL</sequence>
<dbReference type="InterPro" id="IPR029055">
    <property type="entry name" value="Ntn_hydrolases_N"/>
</dbReference>
<dbReference type="SUPFAM" id="SSF69336">
    <property type="entry name" value="Alpha subunit of glutamate synthase, C-terminal domain"/>
    <property type="match status" value="1"/>
</dbReference>
<dbReference type="EC" id="1.4.1.13" evidence="17"/>
<evidence type="ECO:0000256" key="6">
    <source>
        <dbReference type="ARBA" id="ARBA00022643"/>
    </source>
</evidence>
<keyword evidence="8" id="KW-0315">Glutamine amidotransferase</keyword>
<keyword evidence="4" id="KW-0028">Amino-acid biosynthesis</keyword>
<dbReference type="Pfam" id="PF01645">
    <property type="entry name" value="Glu_synthase"/>
    <property type="match status" value="1"/>
</dbReference>
<evidence type="ECO:0000256" key="15">
    <source>
        <dbReference type="SAM" id="MobiDB-lite"/>
    </source>
</evidence>
<evidence type="ECO:0000256" key="14">
    <source>
        <dbReference type="ARBA" id="ARBA00029440"/>
    </source>
</evidence>
<protein>
    <submittedName>
        <fullName evidence="17">Glutamate synthase large subunit</fullName>
        <ecNumber evidence="17">1.4.1.13</ecNumber>
    </submittedName>
</protein>
<keyword evidence="5" id="KW-0285">Flavoprotein</keyword>
<dbReference type="InterPro" id="IPR017932">
    <property type="entry name" value="GATase_2_dom"/>
</dbReference>
<dbReference type="InterPro" id="IPR036485">
    <property type="entry name" value="Glu_synth_asu_C_sf"/>
</dbReference>
<dbReference type="InterPro" id="IPR050711">
    <property type="entry name" value="ET-N_metabolism_enzyme"/>
</dbReference>
<evidence type="ECO:0000256" key="9">
    <source>
        <dbReference type="ARBA" id="ARBA00023002"/>
    </source>
</evidence>
<dbReference type="Gene3D" id="2.160.20.60">
    <property type="entry name" value="Glutamate synthase, alpha subunit, C-terminal domain"/>
    <property type="match status" value="1"/>
</dbReference>
<name>A0A9D2HE39_9BACT</name>